<dbReference type="RefSeq" id="XP_027729278.1">
    <property type="nucleotide sequence ID" value="XM_027873477.1"/>
</dbReference>
<dbReference type="PROSITE" id="PS52035">
    <property type="entry name" value="PEPTIDASE_M14"/>
    <property type="match status" value="1"/>
</dbReference>
<dbReference type="GO" id="GO:0006508">
    <property type="term" value="P:proteolysis"/>
    <property type="evidence" value="ECO:0007669"/>
    <property type="project" value="UniProtKB-KW"/>
</dbReference>
<sequence>MKKLLWTVCLLGILVPRRFGLKVKNDGTLANNGHEVLKKKHSSGSNLEDYDYKKYHPIEEIYKWMIQIERRYSEVVTKHFLGMTYEARPMYYLKISKPTKTLKKIIWMDCGIHAREWIAPAFCQWFVREILQNYKTDPRISRFLRKLDFYILPVLNIDGYVYSWRTNRLWRKSRASHCNGTSFGTDLNRNFNSSWCSIGASKDCKHGTFCGTGPVSEPETKAISNFIEGKKDSILCYLTIHSNGQLILTPYGYTKKRPHNYAELIRIGQKTAKELKAKHGSNYRVGSTSEMLYFLSGSSRDWAYDIGIPFAYTFELRDNGTYKFMLPENQIQPTCEEVTAAVLCMLDEIYKKEWGADRAAVLYPATMGLSFFLSFMLFF</sequence>
<keyword evidence="5" id="KW-0336">GPI-anchor</keyword>
<dbReference type="AlphaFoldDB" id="A0A4X2KAB0"/>
<dbReference type="Pfam" id="PF00246">
    <property type="entry name" value="Peptidase_M14"/>
    <property type="match status" value="1"/>
</dbReference>
<evidence type="ECO:0000256" key="19">
    <source>
        <dbReference type="SAM" id="SignalP"/>
    </source>
</evidence>
<dbReference type="SMART" id="SM00631">
    <property type="entry name" value="Zn_pept"/>
    <property type="match status" value="1"/>
</dbReference>
<dbReference type="GO" id="GO:0098552">
    <property type="term" value="C:side of membrane"/>
    <property type="evidence" value="ECO:0007669"/>
    <property type="project" value="UniProtKB-KW"/>
</dbReference>
<feature type="active site" description="Proton donor/acceptor" evidence="18">
    <location>
        <position position="315"/>
    </location>
</feature>
<evidence type="ECO:0000256" key="11">
    <source>
        <dbReference type="ARBA" id="ARBA00022833"/>
    </source>
</evidence>
<evidence type="ECO:0000256" key="12">
    <source>
        <dbReference type="ARBA" id="ARBA00023049"/>
    </source>
</evidence>
<comment type="cofactor">
    <cofactor evidence="1">
        <name>Zn(2+)</name>
        <dbReference type="ChEBI" id="CHEBI:29105"/>
    </cofactor>
</comment>
<evidence type="ECO:0000256" key="3">
    <source>
        <dbReference type="ARBA" id="ARBA00005988"/>
    </source>
</evidence>
<feature type="chain" id="PRO_5021420091" description="Carboxypeptidase O" evidence="19">
    <location>
        <begin position="21"/>
        <end position="379"/>
    </location>
</feature>
<reference evidence="21" key="3">
    <citation type="submission" date="2025-09" db="UniProtKB">
        <authorList>
            <consortium name="Ensembl"/>
        </authorList>
    </citation>
    <scope>IDENTIFICATION</scope>
</reference>
<proteinExistence type="inferred from homology"/>
<feature type="domain" description="Peptidase M14" evidence="20">
    <location>
        <begin position="54"/>
        <end position="349"/>
    </location>
</feature>
<keyword evidence="8" id="KW-0479">Metal-binding</keyword>
<keyword evidence="22" id="KW-1185">Reference proteome</keyword>
<keyword evidence="13" id="KW-0472">Membrane</keyword>
<evidence type="ECO:0000256" key="5">
    <source>
        <dbReference type="ARBA" id="ARBA00022622"/>
    </source>
</evidence>
<keyword evidence="12" id="KW-0482">Metalloprotease</keyword>
<dbReference type="GO" id="GO:0008270">
    <property type="term" value="F:zinc ion binding"/>
    <property type="evidence" value="ECO:0007669"/>
    <property type="project" value="InterPro"/>
</dbReference>
<dbReference type="InterPro" id="IPR057246">
    <property type="entry name" value="CARBOXYPEPT_ZN_1"/>
</dbReference>
<dbReference type="PANTHER" id="PTHR11705:SF19">
    <property type="entry name" value="CARBOXYPEPTIDASE O"/>
    <property type="match status" value="1"/>
</dbReference>
<evidence type="ECO:0000256" key="1">
    <source>
        <dbReference type="ARBA" id="ARBA00001947"/>
    </source>
</evidence>
<dbReference type="OrthoDB" id="3626597at2759"/>
<evidence type="ECO:0000256" key="15">
    <source>
        <dbReference type="ARBA" id="ARBA00023288"/>
    </source>
</evidence>
<dbReference type="PROSITE" id="PS00132">
    <property type="entry name" value="CARBOXYPEPT_ZN_1"/>
    <property type="match status" value="1"/>
</dbReference>
<keyword evidence="14" id="KW-0325">Glycoprotein</keyword>
<reference evidence="22" key="1">
    <citation type="submission" date="2018-12" db="EMBL/GenBank/DDBJ databases">
        <authorList>
            <person name="Yazar S."/>
        </authorList>
    </citation>
    <scope>NUCLEOTIDE SEQUENCE [LARGE SCALE GENOMIC DNA]</scope>
</reference>
<evidence type="ECO:0000313" key="21">
    <source>
        <dbReference type="Ensembl" id="ENSVURP00010006232.1"/>
    </source>
</evidence>
<keyword evidence="10" id="KW-0378">Hydrolase</keyword>
<keyword evidence="9 19" id="KW-0732">Signal</keyword>
<evidence type="ECO:0000256" key="8">
    <source>
        <dbReference type="ARBA" id="ARBA00022723"/>
    </source>
</evidence>
<dbReference type="GeneID" id="114051277"/>
<evidence type="ECO:0000256" key="7">
    <source>
        <dbReference type="ARBA" id="ARBA00022670"/>
    </source>
</evidence>
<comment type="function">
    <text evidence="16">Carboxypeptidase which preferentially cleaves C-terminal acidic residues from peptides and proteins. Can also cleave C-terminal hydrophobic amino acids, with a preference for small residues over large residues.</text>
</comment>
<dbReference type="GO" id="GO:0005615">
    <property type="term" value="C:extracellular space"/>
    <property type="evidence" value="ECO:0007669"/>
    <property type="project" value="TreeGrafter"/>
</dbReference>
<evidence type="ECO:0000256" key="14">
    <source>
        <dbReference type="ARBA" id="ARBA00023180"/>
    </source>
</evidence>
<dbReference type="PRINTS" id="PR00765">
    <property type="entry name" value="CRBOXYPTASEA"/>
</dbReference>
<dbReference type="InterPro" id="IPR000834">
    <property type="entry name" value="Peptidase_M14"/>
</dbReference>
<comment type="similarity">
    <text evidence="3 18">Belongs to the peptidase M14 family.</text>
</comment>
<keyword evidence="15" id="KW-0449">Lipoprotein</keyword>
<dbReference type="STRING" id="29139.ENSVURP00010006232"/>
<evidence type="ECO:0000256" key="9">
    <source>
        <dbReference type="ARBA" id="ARBA00022729"/>
    </source>
</evidence>
<evidence type="ECO:0000256" key="6">
    <source>
        <dbReference type="ARBA" id="ARBA00022645"/>
    </source>
</evidence>
<evidence type="ECO:0000259" key="20">
    <source>
        <dbReference type="PROSITE" id="PS52035"/>
    </source>
</evidence>
<evidence type="ECO:0000256" key="18">
    <source>
        <dbReference type="PROSITE-ProRule" id="PRU01379"/>
    </source>
</evidence>
<evidence type="ECO:0000256" key="17">
    <source>
        <dbReference type="ARBA" id="ARBA00071404"/>
    </source>
</evidence>
<protein>
    <recommendedName>
        <fullName evidence="17">Carboxypeptidase O</fullName>
    </recommendedName>
</protein>
<dbReference type="OMA" id="EEQWAGQ"/>
<keyword evidence="11" id="KW-0862">Zinc</keyword>
<keyword evidence="4" id="KW-1003">Cell membrane</keyword>
<name>A0A4X2KAB0_VOMUR</name>
<reference evidence="21" key="2">
    <citation type="submission" date="2025-08" db="UniProtKB">
        <authorList>
            <consortium name="Ensembl"/>
        </authorList>
    </citation>
    <scope>IDENTIFICATION</scope>
</reference>
<evidence type="ECO:0000256" key="10">
    <source>
        <dbReference type="ARBA" id="ARBA00022801"/>
    </source>
</evidence>
<gene>
    <name evidence="21" type="primary">CPO</name>
</gene>
<dbReference type="CTD" id="130749"/>
<organism evidence="21 22">
    <name type="scientific">Vombatus ursinus</name>
    <name type="common">Common wombat</name>
    <dbReference type="NCBI Taxonomy" id="29139"/>
    <lineage>
        <taxon>Eukaryota</taxon>
        <taxon>Metazoa</taxon>
        <taxon>Chordata</taxon>
        <taxon>Craniata</taxon>
        <taxon>Vertebrata</taxon>
        <taxon>Euteleostomi</taxon>
        <taxon>Mammalia</taxon>
        <taxon>Metatheria</taxon>
        <taxon>Diprotodontia</taxon>
        <taxon>Vombatidae</taxon>
        <taxon>Vombatus</taxon>
    </lineage>
</organism>
<dbReference type="SUPFAM" id="SSF53187">
    <property type="entry name" value="Zn-dependent exopeptidases"/>
    <property type="match status" value="1"/>
</dbReference>
<keyword evidence="6" id="KW-0121">Carboxypeptidase</keyword>
<evidence type="ECO:0000256" key="2">
    <source>
        <dbReference type="ARBA" id="ARBA00004303"/>
    </source>
</evidence>
<comment type="subcellular location">
    <subcellularLocation>
        <location evidence="2">Apical cell membrane</location>
        <topology evidence="2">Lipid-anchor</topology>
        <topology evidence="2">GPI-anchor</topology>
    </subcellularLocation>
</comment>
<evidence type="ECO:0000256" key="16">
    <source>
        <dbReference type="ARBA" id="ARBA00058352"/>
    </source>
</evidence>
<dbReference type="GO" id="GO:0004181">
    <property type="term" value="F:metallocarboxypeptidase activity"/>
    <property type="evidence" value="ECO:0007669"/>
    <property type="project" value="Ensembl"/>
</dbReference>
<dbReference type="GO" id="GO:0016324">
    <property type="term" value="C:apical plasma membrane"/>
    <property type="evidence" value="ECO:0007669"/>
    <property type="project" value="UniProtKB-SubCell"/>
</dbReference>
<evidence type="ECO:0000313" key="22">
    <source>
        <dbReference type="Proteomes" id="UP000314987"/>
    </source>
</evidence>
<accession>A0A4X2KAB0</accession>
<dbReference type="PANTHER" id="PTHR11705">
    <property type="entry name" value="PROTEASE FAMILY M14 CARBOXYPEPTIDASE A,B"/>
    <property type="match status" value="1"/>
</dbReference>
<keyword evidence="7" id="KW-0645">Protease</keyword>
<dbReference type="Proteomes" id="UP000314987">
    <property type="component" value="Unassembled WGS sequence"/>
</dbReference>
<dbReference type="FunFam" id="3.40.630.10:FF:000050">
    <property type="entry name" value="Carboxypeptidase O"/>
    <property type="match status" value="1"/>
</dbReference>
<feature type="signal peptide" evidence="19">
    <location>
        <begin position="1"/>
        <end position="20"/>
    </location>
</feature>
<dbReference type="Ensembl" id="ENSVURT00010007047.1">
    <property type="protein sequence ID" value="ENSVURP00010006232.1"/>
    <property type="gene ID" value="ENSVURG00010004833.1"/>
</dbReference>
<evidence type="ECO:0000256" key="13">
    <source>
        <dbReference type="ARBA" id="ARBA00023136"/>
    </source>
</evidence>
<evidence type="ECO:0000256" key="4">
    <source>
        <dbReference type="ARBA" id="ARBA00022475"/>
    </source>
</evidence>
<dbReference type="GeneTree" id="ENSGT00940000161508"/>
<dbReference type="Gene3D" id="3.40.630.10">
    <property type="entry name" value="Zn peptidases"/>
    <property type="match status" value="1"/>
</dbReference>